<name>A0A420JBN1_9PEZI</name>
<comment type="caution">
    <text evidence="1">The sequence shown here is derived from an EMBL/GenBank/DDBJ whole genome shotgun (WGS) entry which is preliminary data.</text>
</comment>
<dbReference type="AlphaFoldDB" id="A0A420JBN1"/>
<accession>A0A420JBN1</accession>
<dbReference type="EMBL" id="MCBS01013541">
    <property type="protein sequence ID" value="RKF84235.1"/>
    <property type="molecule type" value="Genomic_DNA"/>
</dbReference>
<protein>
    <submittedName>
        <fullName evidence="1">Uncharacterized protein</fullName>
    </submittedName>
</protein>
<proteinExistence type="predicted"/>
<dbReference type="Proteomes" id="UP000285326">
    <property type="component" value="Unassembled WGS sequence"/>
</dbReference>
<reference evidence="1 2" key="1">
    <citation type="journal article" date="2018" name="BMC Genomics">
        <title>Comparative genome analyses reveal sequence features reflecting distinct modes of host-adaptation between dicot and monocot powdery mildew.</title>
        <authorList>
            <person name="Wu Y."/>
            <person name="Ma X."/>
            <person name="Pan Z."/>
            <person name="Kale S.D."/>
            <person name="Song Y."/>
            <person name="King H."/>
            <person name="Zhang Q."/>
            <person name="Presley C."/>
            <person name="Deng X."/>
            <person name="Wei C.I."/>
            <person name="Xiao S."/>
        </authorList>
    </citation>
    <scope>NUCLEOTIDE SEQUENCE [LARGE SCALE GENOMIC DNA]</scope>
    <source>
        <strain evidence="1">UMSG1</strain>
    </source>
</reference>
<sequence length="280" mass="31839">MSLDSQYKIVNLKLDASIKFDKLYQRKTPFPNFIVTFQSLATRCGKTEEQKVKALKRKVADEIAQQFRGLDRPPASDDFSEYEHNLKTKGKEIAHIRINSTKPPHQGGDEMDLDQVTLFNLTEKEKTIVANIIYAFTAVYKVIASGNVIGNGGSHGTRSSRGGFQTPRLNLNHRHNDRFTWAQGAQENWRGSTSQRTGFNRGGFNLRGHQGFQPSLRGGLFRPRNKPNQNGVGQLRAVESENEWQEEGEHAPHPSYLKHEYSFPYTNGYNFDDVRHSENS</sequence>
<gene>
    <name evidence="1" type="ORF">GcM1_135008</name>
</gene>
<evidence type="ECO:0000313" key="2">
    <source>
        <dbReference type="Proteomes" id="UP000285326"/>
    </source>
</evidence>
<organism evidence="1 2">
    <name type="scientific">Golovinomyces cichoracearum</name>
    <dbReference type="NCBI Taxonomy" id="62708"/>
    <lineage>
        <taxon>Eukaryota</taxon>
        <taxon>Fungi</taxon>
        <taxon>Dikarya</taxon>
        <taxon>Ascomycota</taxon>
        <taxon>Pezizomycotina</taxon>
        <taxon>Leotiomycetes</taxon>
        <taxon>Erysiphales</taxon>
        <taxon>Erysiphaceae</taxon>
        <taxon>Golovinomyces</taxon>
    </lineage>
</organism>
<evidence type="ECO:0000313" key="1">
    <source>
        <dbReference type="EMBL" id="RKF84235.1"/>
    </source>
</evidence>